<comment type="caution">
    <text evidence="1">The sequence shown here is derived from an EMBL/GenBank/DDBJ whole genome shotgun (WGS) entry which is preliminary data.</text>
</comment>
<evidence type="ECO:0000313" key="1">
    <source>
        <dbReference type="EMBL" id="KAK3278258.1"/>
    </source>
</evidence>
<proteinExistence type="predicted"/>
<sequence>MVPQWVTASQARIAKHTGTADALLGSVRPGKVVSRRDLASVVGKYQFLAPLVKGVQNMLVPAYRARDRFTAPVVETWDPAQRHSGDGSYLTEHWATPEGVPAPTMDASGWQGGIAYRDRRHILSFPRQERAPHKSSNFRESSTAAAAVEHMGPSHRGGRMLLRTDNTTTMSMFDLELAAEHILGVENTLSDGLSRYVRRKDYSYWQFRRDEFLSVQDLFTRLFTLDGGAHPVGTNAHLPRYWSVVDGFEDTPVDG</sequence>
<organism evidence="1 2">
    <name type="scientific">Cymbomonas tetramitiformis</name>
    <dbReference type="NCBI Taxonomy" id="36881"/>
    <lineage>
        <taxon>Eukaryota</taxon>
        <taxon>Viridiplantae</taxon>
        <taxon>Chlorophyta</taxon>
        <taxon>Pyramimonadophyceae</taxon>
        <taxon>Pyramimonadales</taxon>
        <taxon>Pyramimonadaceae</taxon>
        <taxon>Cymbomonas</taxon>
    </lineage>
</organism>
<reference evidence="1 2" key="1">
    <citation type="journal article" date="2015" name="Genome Biol. Evol.">
        <title>Comparative Genomics of a Bacterivorous Green Alga Reveals Evolutionary Causalities and Consequences of Phago-Mixotrophic Mode of Nutrition.</title>
        <authorList>
            <person name="Burns J.A."/>
            <person name="Paasch A."/>
            <person name="Narechania A."/>
            <person name="Kim E."/>
        </authorList>
    </citation>
    <scope>NUCLEOTIDE SEQUENCE [LARGE SCALE GENOMIC DNA]</scope>
    <source>
        <strain evidence="1 2">PLY_AMNH</strain>
    </source>
</reference>
<gene>
    <name evidence="1" type="ORF">CYMTET_13788</name>
</gene>
<dbReference type="EMBL" id="LGRX02005539">
    <property type="protein sequence ID" value="KAK3278258.1"/>
    <property type="molecule type" value="Genomic_DNA"/>
</dbReference>
<evidence type="ECO:0000313" key="2">
    <source>
        <dbReference type="Proteomes" id="UP001190700"/>
    </source>
</evidence>
<accession>A0AAE0GHX8</accession>
<keyword evidence="2" id="KW-1185">Reference proteome</keyword>
<dbReference type="Proteomes" id="UP001190700">
    <property type="component" value="Unassembled WGS sequence"/>
</dbReference>
<protein>
    <submittedName>
        <fullName evidence="1">Uncharacterized protein</fullName>
    </submittedName>
</protein>
<dbReference type="AlphaFoldDB" id="A0AAE0GHX8"/>
<name>A0AAE0GHX8_9CHLO</name>